<dbReference type="GO" id="GO:0006099">
    <property type="term" value="P:tricarboxylic acid cycle"/>
    <property type="evidence" value="ECO:0007669"/>
    <property type="project" value="UniProtKB-KW"/>
</dbReference>
<dbReference type="GO" id="GO:0048039">
    <property type="term" value="F:ubiquinone binding"/>
    <property type="evidence" value="ECO:0007669"/>
    <property type="project" value="TreeGrafter"/>
</dbReference>
<feature type="transmembrane region" description="Helical" evidence="12">
    <location>
        <begin position="59"/>
        <end position="75"/>
    </location>
</feature>
<dbReference type="GO" id="GO:0046872">
    <property type="term" value="F:metal ion binding"/>
    <property type="evidence" value="ECO:0007669"/>
    <property type="project" value="UniProtKB-KW"/>
</dbReference>
<evidence type="ECO:0000256" key="4">
    <source>
        <dbReference type="ARBA" id="ARBA00022692"/>
    </source>
</evidence>
<keyword evidence="4 12" id="KW-0812">Transmembrane</keyword>
<keyword evidence="13" id="KW-0830">Ubiquinone</keyword>
<dbReference type="InterPro" id="IPR034804">
    <property type="entry name" value="SQR/QFR_C/D"/>
</dbReference>
<comment type="caution">
    <text evidence="12">Lacks conserved residue(s) required for the propagation of feature annotation.</text>
</comment>
<keyword evidence="5 12" id="KW-0999">Mitochondrion inner membrane</keyword>
<keyword evidence="12" id="KW-0249">Electron transport</keyword>
<accession>A0A6G1SHB1</accession>
<keyword evidence="6 12" id="KW-0809">Transit peptide</keyword>
<proteinExistence type="inferred from homology"/>
<evidence type="ECO:0000256" key="12">
    <source>
        <dbReference type="RuleBase" id="RU364031"/>
    </source>
</evidence>
<dbReference type="GO" id="GO:0020037">
    <property type="term" value="F:heme binding"/>
    <property type="evidence" value="ECO:0007669"/>
    <property type="project" value="TreeGrafter"/>
</dbReference>
<comment type="similarity">
    <text evidence="2 12">Belongs to the CybS family.</text>
</comment>
<dbReference type="Pfam" id="PF05328">
    <property type="entry name" value="CybS"/>
    <property type="match status" value="1"/>
</dbReference>
<sequence length="151" mass="16872">MLASRALLRQARKCLLAPPVNISHARALYTSRILTNSHQESPNLHPMHSHDKLWKAERYLSWALLGVLPAAWVIPHPLMDYAVATSLVVHVHWGVEAIVTDYIRPAIFGPFIPKVSIALVYVLSVLAASGLFIFNWTDVGLTQAFKMIARI</sequence>
<dbReference type="Gene3D" id="1.20.1300.10">
    <property type="entry name" value="Fumarate reductase/succinate dehydrogenase, transmembrane subunit"/>
    <property type="match status" value="1"/>
</dbReference>
<keyword evidence="8 12" id="KW-0496">Mitochondrion</keyword>
<protein>
    <recommendedName>
        <fullName evidence="12">Succinate dehydrogenase [ubiquinone] cytochrome b small subunit</fullName>
    </recommendedName>
</protein>
<keyword evidence="12" id="KW-0816">Tricarboxylic acid cycle</keyword>
<evidence type="ECO:0000256" key="9">
    <source>
        <dbReference type="ARBA" id="ARBA00023136"/>
    </source>
</evidence>
<evidence type="ECO:0000256" key="11">
    <source>
        <dbReference type="PIRSR" id="PIRSR607992-2"/>
    </source>
</evidence>
<dbReference type="PANTHER" id="PTHR13337:SF2">
    <property type="entry name" value="SUCCINATE DEHYDROGENASE [UBIQUINONE] CYTOCHROME B SMALL SUBUNIT, MITOCHONDRIAL"/>
    <property type="match status" value="1"/>
</dbReference>
<dbReference type="GO" id="GO:0006121">
    <property type="term" value="P:mitochondrial electron transport, succinate to ubiquinone"/>
    <property type="evidence" value="ECO:0007669"/>
    <property type="project" value="TreeGrafter"/>
</dbReference>
<keyword evidence="3 12" id="KW-0813">Transport</keyword>
<dbReference type="AlphaFoldDB" id="A0A6G1SHB1"/>
<evidence type="ECO:0000256" key="5">
    <source>
        <dbReference type="ARBA" id="ARBA00022792"/>
    </source>
</evidence>
<gene>
    <name evidence="13" type="ORF">g.19920</name>
</gene>
<feature type="binding site" description="axial binding residue" evidence="11">
    <location>
        <position position="90"/>
    </location>
    <ligand>
        <name>heme b</name>
        <dbReference type="ChEBI" id="CHEBI:60344"/>
        <note>ligand shared with SDHC</note>
    </ligand>
    <ligandPart>
        <name>Fe</name>
        <dbReference type="ChEBI" id="CHEBI:18248"/>
    </ligandPart>
</feature>
<keyword evidence="11" id="KW-0408">Iron</keyword>
<comment type="function">
    <text evidence="12">Membrane-anchoring subunit of succinate dehydrogenase (SDH) that is involved in complex II of the mitochondrial electron transport chain and is responsible for transferring electrons from succinate to ubiquinone (coenzyme Q).</text>
</comment>
<evidence type="ECO:0000256" key="10">
    <source>
        <dbReference type="PIRSR" id="PIRSR607992-1"/>
    </source>
</evidence>
<dbReference type="PANTHER" id="PTHR13337">
    <property type="entry name" value="SUCCINATE DEHYDROGENASE"/>
    <property type="match status" value="1"/>
</dbReference>
<feature type="binding site" evidence="10">
    <location>
        <position position="102"/>
    </location>
    <ligand>
        <name>a ubiquinone</name>
        <dbReference type="ChEBI" id="CHEBI:16389"/>
        <note>ligand shared with IP/SDHB</note>
    </ligand>
</feature>
<dbReference type="EMBL" id="GGYP01005155">
    <property type="protein sequence ID" value="MDE49926.1"/>
    <property type="molecule type" value="Transcribed_RNA"/>
</dbReference>
<keyword evidence="9 12" id="KW-0472">Membrane</keyword>
<evidence type="ECO:0000256" key="1">
    <source>
        <dbReference type="ARBA" id="ARBA00004448"/>
    </source>
</evidence>
<reference evidence="13" key="1">
    <citation type="submission" date="2018-10" db="EMBL/GenBank/DDBJ databases">
        <title>Transcriptome assembly of Aceria tosichella (Wheat curl mite) Type 2.</title>
        <authorList>
            <person name="Scully E.D."/>
            <person name="Geib S.M."/>
            <person name="Palmer N.A."/>
            <person name="Gupta A.K."/>
            <person name="Sarath G."/>
            <person name="Tatineni S."/>
        </authorList>
    </citation>
    <scope>NUCLEOTIDE SEQUENCE</scope>
    <source>
        <strain evidence="13">LincolnNE</strain>
    </source>
</reference>
<evidence type="ECO:0000256" key="2">
    <source>
        <dbReference type="ARBA" id="ARBA00007294"/>
    </source>
</evidence>
<keyword evidence="7 12" id="KW-1133">Transmembrane helix</keyword>
<evidence type="ECO:0000256" key="7">
    <source>
        <dbReference type="ARBA" id="ARBA00022989"/>
    </source>
</evidence>
<evidence type="ECO:0000256" key="6">
    <source>
        <dbReference type="ARBA" id="ARBA00022946"/>
    </source>
</evidence>
<keyword evidence="11 12" id="KW-0479">Metal-binding</keyword>
<dbReference type="GO" id="GO:0005743">
    <property type="term" value="C:mitochondrial inner membrane"/>
    <property type="evidence" value="ECO:0007669"/>
    <property type="project" value="UniProtKB-SubCell"/>
</dbReference>
<evidence type="ECO:0000313" key="13">
    <source>
        <dbReference type="EMBL" id="MDE49926.1"/>
    </source>
</evidence>
<evidence type="ECO:0000256" key="8">
    <source>
        <dbReference type="ARBA" id="ARBA00023128"/>
    </source>
</evidence>
<dbReference type="InterPro" id="IPR007992">
    <property type="entry name" value="CybS"/>
</dbReference>
<name>A0A6G1SHB1_9ACAR</name>
<comment type="subcellular location">
    <subcellularLocation>
        <location evidence="1 12">Mitochondrion inner membrane</location>
        <topology evidence="1 12">Multi-pass membrane protein</topology>
    </subcellularLocation>
</comment>
<feature type="transmembrane region" description="Helical" evidence="12">
    <location>
        <begin position="115"/>
        <end position="137"/>
    </location>
</feature>
<evidence type="ECO:0000256" key="3">
    <source>
        <dbReference type="ARBA" id="ARBA00022448"/>
    </source>
</evidence>
<organism evidence="13">
    <name type="scientific">Aceria tosichella</name>
    <name type="common">wheat curl mite</name>
    <dbReference type="NCBI Taxonomy" id="561515"/>
    <lineage>
        <taxon>Eukaryota</taxon>
        <taxon>Metazoa</taxon>
        <taxon>Ecdysozoa</taxon>
        <taxon>Arthropoda</taxon>
        <taxon>Chelicerata</taxon>
        <taxon>Arachnida</taxon>
        <taxon>Acari</taxon>
        <taxon>Acariformes</taxon>
        <taxon>Trombidiformes</taxon>
        <taxon>Prostigmata</taxon>
        <taxon>Eupodina</taxon>
        <taxon>Eriophyoidea</taxon>
        <taxon>Eriophyidae</taxon>
        <taxon>Eriophyinae</taxon>
        <taxon>Aceriini</taxon>
        <taxon>Aceria</taxon>
    </lineage>
</organism>
<keyword evidence="12" id="KW-0349">Heme</keyword>